<organism evidence="1 2">
    <name type="scientific">Actinomadura spongiicola</name>
    <dbReference type="NCBI Taxonomy" id="2303421"/>
    <lineage>
        <taxon>Bacteria</taxon>
        <taxon>Bacillati</taxon>
        <taxon>Actinomycetota</taxon>
        <taxon>Actinomycetes</taxon>
        <taxon>Streptosporangiales</taxon>
        <taxon>Thermomonosporaceae</taxon>
        <taxon>Actinomadura</taxon>
    </lineage>
</organism>
<name>A0A372GC95_9ACTN</name>
<keyword evidence="2" id="KW-1185">Reference proteome</keyword>
<comment type="caution">
    <text evidence="1">The sequence shown here is derived from an EMBL/GenBank/DDBJ whole genome shotgun (WGS) entry which is preliminary data.</text>
</comment>
<evidence type="ECO:0000313" key="1">
    <source>
        <dbReference type="EMBL" id="RFS83015.1"/>
    </source>
</evidence>
<dbReference type="AlphaFoldDB" id="A0A372GC95"/>
<sequence>MGKYDHLFITQMLECGDDLVNEGAAAGGERPANIGLPFGLMRGADVEASQVHMAYSWINPTSDKTHWVNDHQHTYDEVLMWMGNDPDDVHDLGAELYLDIEGERHTVTTTGAVYIPAGIRHCPLGFNYVNRPFTFISLSLSPTYSSDENMPRPAHT</sequence>
<dbReference type="RefSeq" id="WP_117401711.1">
    <property type="nucleotide sequence ID" value="NZ_QVNQ01000007.1"/>
</dbReference>
<dbReference type="Proteomes" id="UP000262882">
    <property type="component" value="Unassembled WGS sequence"/>
</dbReference>
<protein>
    <recommendedName>
        <fullName evidence="3">Cupin domain-containing protein</fullName>
    </recommendedName>
</protein>
<gene>
    <name evidence="1" type="ORF">D0T12_22735</name>
</gene>
<dbReference type="EMBL" id="QVNQ01000007">
    <property type="protein sequence ID" value="RFS83015.1"/>
    <property type="molecule type" value="Genomic_DNA"/>
</dbReference>
<evidence type="ECO:0000313" key="2">
    <source>
        <dbReference type="Proteomes" id="UP000262882"/>
    </source>
</evidence>
<proteinExistence type="predicted"/>
<dbReference type="OrthoDB" id="3034782at2"/>
<accession>A0A372GC95</accession>
<reference evidence="1 2" key="1">
    <citation type="submission" date="2018-08" db="EMBL/GenBank/DDBJ databases">
        <title>Actinomadura spongicola sp. nov., isolated from marine sponge Leucetta chagosensis.</title>
        <authorList>
            <person name="Li L."/>
            <person name="Lin H.W."/>
        </authorList>
    </citation>
    <scope>NUCLEOTIDE SEQUENCE [LARGE SCALE GENOMIC DNA]</scope>
    <source>
        <strain evidence="1 2">LHW52907</strain>
    </source>
</reference>
<evidence type="ECO:0008006" key="3">
    <source>
        <dbReference type="Google" id="ProtNLM"/>
    </source>
</evidence>